<accession>A0A916YT80</accession>
<evidence type="ECO:0000256" key="7">
    <source>
        <dbReference type="HAMAP-Rule" id="MF_01235"/>
    </source>
</evidence>
<sequence length="230" mass="24891">MCMTICGMLKRGLIVSCQAQEDEALYGNGMMARMALAAEAGGAVGLRVNGAEDINEIKALSKLPIIGIIKREYPGYETFITATMKEIDELVPANPDIIAIDATLRARPGYETPQLFIEAIKAKYETVIMADVSTLEEGVIAWQAGADLIATTLSSYTPYTLGREKPDIDLIRRLAERIPIPIIAEGNIATPEQALTCFKAGAYAVVVGGAITRPDLITRRFVDTIDRAID</sequence>
<dbReference type="GO" id="GO:0047465">
    <property type="term" value="F:N-acylglucosamine-6-phosphate 2-epimerase activity"/>
    <property type="evidence" value="ECO:0007669"/>
    <property type="project" value="UniProtKB-EC"/>
</dbReference>
<evidence type="ECO:0000256" key="4">
    <source>
        <dbReference type="ARBA" id="ARBA00007439"/>
    </source>
</evidence>
<dbReference type="RefSeq" id="WP_188990999.1">
    <property type="nucleotide sequence ID" value="NZ_BMHP01000001.1"/>
</dbReference>
<comment type="function">
    <text evidence="2 7">Converts N-acetylmannosamine-6-phosphate (ManNAc-6-P) to N-acetylglucosamine-6-phosphate (GlcNAc-6-P).</text>
</comment>
<dbReference type="CDD" id="cd04729">
    <property type="entry name" value="NanE"/>
    <property type="match status" value="1"/>
</dbReference>
<comment type="similarity">
    <text evidence="4 7">Belongs to the NanE family.</text>
</comment>
<keyword evidence="6 7" id="KW-0119">Carbohydrate metabolism</keyword>
<dbReference type="NCBIfam" id="NF002231">
    <property type="entry name" value="PRK01130.1"/>
    <property type="match status" value="1"/>
</dbReference>
<reference evidence="8" key="2">
    <citation type="submission" date="2020-09" db="EMBL/GenBank/DDBJ databases">
        <authorList>
            <person name="Sun Q."/>
            <person name="Zhou Y."/>
        </authorList>
    </citation>
    <scope>NUCLEOTIDE SEQUENCE</scope>
    <source>
        <strain evidence="8">CGMCC 1.15178</strain>
    </source>
</reference>
<dbReference type="EC" id="5.1.3.9" evidence="7"/>
<dbReference type="PANTHER" id="PTHR36204">
    <property type="entry name" value="N-ACETYLMANNOSAMINE-6-PHOSPHATE 2-EPIMERASE-RELATED"/>
    <property type="match status" value="1"/>
</dbReference>
<dbReference type="SUPFAM" id="SSF51366">
    <property type="entry name" value="Ribulose-phoshate binding barrel"/>
    <property type="match status" value="1"/>
</dbReference>
<reference evidence="8" key="1">
    <citation type="journal article" date="2014" name="Int. J. Syst. Evol. Microbiol.">
        <title>Complete genome sequence of Corynebacterium casei LMG S-19264T (=DSM 44701T), isolated from a smear-ripened cheese.</title>
        <authorList>
            <consortium name="US DOE Joint Genome Institute (JGI-PGF)"/>
            <person name="Walter F."/>
            <person name="Albersmeier A."/>
            <person name="Kalinowski J."/>
            <person name="Ruckert C."/>
        </authorList>
    </citation>
    <scope>NUCLEOTIDE SEQUENCE</scope>
    <source>
        <strain evidence="8">CGMCC 1.15178</strain>
    </source>
</reference>
<dbReference type="InterPro" id="IPR011060">
    <property type="entry name" value="RibuloseP-bd_barrel"/>
</dbReference>
<name>A0A916YT80_9BACL</name>
<dbReference type="GO" id="GO:0005829">
    <property type="term" value="C:cytosol"/>
    <property type="evidence" value="ECO:0007669"/>
    <property type="project" value="TreeGrafter"/>
</dbReference>
<evidence type="ECO:0000256" key="2">
    <source>
        <dbReference type="ARBA" id="ARBA00002147"/>
    </source>
</evidence>
<proteinExistence type="inferred from homology"/>
<gene>
    <name evidence="7 8" type="primary">nanE</name>
    <name evidence="8" type="ORF">GCM10010911_17490</name>
</gene>
<organism evidence="8 9">
    <name type="scientific">Paenibacillus nasutitermitis</name>
    <dbReference type="NCBI Taxonomy" id="1652958"/>
    <lineage>
        <taxon>Bacteria</taxon>
        <taxon>Bacillati</taxon>
        <taxon>Bacillota</taxon>
        <taxon>Bacilli</taxon>
        <taxon>Bacillales</taxon>
        <taxon>Paenibacillaceae</taxon>
        <taxon>Paenibacillus</taxon>
    </lineage>
</organism>
<evidence type="ECO:0000256" key="3">
    <source>
        <dbReference type="ARBA" id="ARBA00005081"/>
    </source>
</evidence>
<evidence type="ECO:0000313" key="9">
    <source>
        <dbReference type="Proteomes" id="UP000612456"/>
    </source>
</evidence>
<evidence type="ECO:0000256" key="1">
    <source>
        <dbReference type="ARBA" id="ARBA00000056"/>
    </source>
</evidence>
<protein>
    <recommendedName>
        <fullName evidence="7">Putative N-acetylmannosamine-6-phosphate 2-epimerase</fullName>
        <ecNumber evidence="7">5.1.3.9</ecNumber>
    </recommendedName>
    <alternativeName>
        <fullName evidence="7">ManNAc-6-P epimerase</fullName>
    </alternativeName>
</protein>
<comment type="pathway">
    <text evidence="3 7">Amino-sugar metabolism; N-acetylneuraminate degradation; D-fructose 6-phosphate from N-acetylneuraminate: step 3/5.</text>
</comment>
<keyword evidence="5 7" id="KW-0413">Isomerase</keyword>
<dbReference type="Proteomes" id="UP000612456">
    <property type="component" value="Unassembled WGS sequence"/>
</dbReference>
<keyword evidence="9" id="KW-1185">Reference proteome</keyword>
<evidence type="ECO:0000313" key="8">
    <source>
        <dbReference type="EMBL" id="GGD60113.1"/>
    </source>
</evidence>
<dbReference type="Gene3D" id="3.20.20.70">
    <property type="entry name" value="Aldolase class I"/>
    <property type="match status" value="1"/>
</dbReference>
<dbReference type="AlphaFoldDB" id="A0A916YT80"/>
<dbReference type="PANTHER" id="PTHR36204:SF1">
    <property type="entry name" value="N-ACETYLMANNOSAMINE-6-PHOSPHATE 2-EPIMERASE-RELATED"/>
    <property type="match status" value="1"/>
</dbReference>
<dbReference type="FunFam" id="3.20.20.70:FF:000035">
    <property type="entry name" value="Putative N-acetylmannosamine-6-phosphate 2-epimerase"/>
    <property type="match status" value="1"/>
</dbReference>
<comment type="catalytic activity">
    <reaction evidence="1 7">
        <text>an N-acyl-D-glucosamine 6-phosphate = an N-acyl-D-mannosamine 6-phosphate</text>
        <dbReference type="Rhea" id="RHEA:23932"/>
        <dbReference type="ChEBI" id="CHEBI:57599"/>
        <dbReference type="ChEBI" id="CHEBI:57666"/>
        <dbReference type="EC" id="5.1.3.9"/>
    </reaction>
</comment>
<dbReference type="HAMAP" id="MF_01235">
    <property type="entry name" value="ManNAc6P_epimer"/>
    <property type="match status" value="1"/>
</dbReference>
<dbReference type="GO" id="GO:0005975">
    <property type="term" value="P:carbohydrate metabolic process"/>
    <property type="evidence" value="ECO:0007669"/>
    <property type="project" value="UniProtKB-UniRule"/>
</dbReference>
<dbReference type="Pfam" id="PF04131">
    <property type="entry name" value="NanE"/>
    <property type="match status" value="1"/>
</dbReference>
<dbReference type="InterPro" id="IPR013785">
    <property type="entry name" value="Aldolase_TIM"/>
</dbReference>
<evidence type="ECO:0000256" key="6">
    <source>
        <dbReference type="ARBA" id="ARBA00023277"/>
    </source>
</evidence>
<dbReference type="GO" id="GO:0006053">
    <property type="term" value="P:N-acetylmannosamine catabolic process"/>
    <property type="evidence" value="ECO:0007669"/>
    <property type="project" value="TreeGrafter"/>
</dbReference>
<dbReference type="InterPro" id="IPR007260">
    <property type="entry name" value="NanE"/>
</dbReference>
<comment type="caution">
    <text evidence="8">The sequence shown here is derived from an EMBL/GenBank/DDBJ whole genome shotgun (WGS) entry which is preliminary data.</text>
</comment>
<dbReference type="EMBL" id="BMHP01000001">
    <property type="protein sequence ID" value="GGD60113.1"/>
    <property type="molecule type" value="Genomic_DNA"/>
</dbReference>
<evidence type="ECO:0000256" key="5">
    <source>
        <dbReference type="ARBA" id="ARBA00023235"/>
    </source>
</evidence>
<dbReference type="GO" id="GO:0019262">
    <property type="term" value="P:N-acetylneuraminate catabolic process"/>
    <property type="evidence" value="ECO:0007669"/>
    <property type="project" value="UniProtKB-UniRule"/>
</dbReference>